<gene>
    <name evidence="4" type="ORF">ACFOEW_16875</name>
</gene>
<dbReference type="EMBL" id="JBHRSX010000093">
    <property type="protein sequence ID" value="MFC3203485.1"/>
    <property type="molecule type" value="Genomic_DNA"/>
</dbReference>
<proteinExistence type="predicted"/>
<name>A0ABV7K260_9ALTE</name>
<keyword evidence="2" id="KW-1133">Transmembrane helix</keyword>
<evidence type="ECO:0000256" key="3">
    <source>
        <dbReference type="SAM" id="SignalP"/>
    </source>
</evidence>
<evidence type="ECO:0000256" key="1">
    <source>
        <dbReference type="SAM" id="Coils"/>
    </source>
</evidence>
<feature type="transmembrane region" description="Helical" evidence="2">
    <location>
        <begin position="84"/>
        <end position="106"/>
    </location>
</feature>
<feature type="signal peptide" evidence="3">
    <location>
        <begin position="1"/>
        <end position="18"/>
    </location>
</feature>
<keyword evidence="5" id="KW-1185">Reference proteome</keyword>
<reference evidence="5" key="1">
    <citation type="journal article" date="2019" name="Int. J. Syst. Evol. Microbiol.">
        <title>The Global Catalogue of Microorganisms (GCM) 10K type strain sequencing project: providing services to taxonomists for standard genome sequencing and annotation.</title>
        <authorList>
            <consortium name="The Broad Institute Genomics Platform"/>
            <consortium name="The Broad Institute Genome Sequencing Center for Infectious Disease"/>
            <person name="Wu L."/>
            <person name="Ma J."/>
        </authorList>
    </citation>
    <scope>NUCLEOTIDE SEQUENCE [LARGE SCALE GENOMIC DNA]</scope>
    <source>
        <strain evidence="5">KCTC 52449</strain>
    </source>
</reference>
<keyword evidence="2" id="KW-0472">Membrane</keyword>
<feature type="chain" id="PRO_5045061871" evidence="3">
    <location>
        <begin position="19"/>
        <end position="111"/>
    </location>
</feature>
<keyword evidence="1" id="KW-0175">Coiled coil</keyword>
<dbReference type="RefSeq" id="WP_232366234.1">
    <property type="nucleotide sequence ID" value="NZ_JBHRSX010000093.1"/>
</dbReference>
<accession>A0ABV7K260</accession>
<keyword evidence="3" id="KW-0732">Signal</keyword>
<dbReference type="Proteomes" id="UP001595477">
    <property type="component" value="Unassembled WGS sequence"/>
</dbReference>
<protein>
    <submittedName>
        <fullName evidence="4">Uncharacterized protein</fullName>
    </submittedName>
</protein>
<keyword evidence="2" id="KW-0812">Transmembrane</keyword>
<organism evidence="4 5">
    <name type="scientific">Alteromonas oceani</name>
    <dbReference type="NCBI Taxonomy" id="2071609"/>
    <lineage>
        <taxon>Bacteria</taxon>
        <taxon>Pseudomonadati</taxon>
        <taxon>Pseudomonadota</taxon>
        <taxon>Gammaproteobacteria</taxon>
        <taxon>Alteromonadales</taxon>
        <taxon>Alteromonadaceae</taxon>
        <taxon>Alteromonas/Salinimonas group</taxon>
        <taxon>Alteromonas</taxon>
    </lineage>
</organism>
<evidence type="ECO:0000313" key="5">
    <source>
        <dbReference type="Proteomes" id="UP001595477"/>
    </source>
</evidence>
<sequence>MFKWMLVFTLLLPTICFADTDDYVHADFYRGLVGLKKQVDEINRDLRLLENATLSNAEVNRRLARIEQDIDAVKTLYNEATRNLANTVLTLTAILVAVISAVIAWMNPHYY</sequence>
<evidence type="ECO:0000256" key="2">
    <source>
        <dbReference type="SAM" id="Phobius"/>
    </source>
</evidence>
<evidence type="ECO:0000313" key="4">
    <source>
        <dbReference type="EMBL" id="MFC3203485.1"/>
    </source>
</evidence>
<comment type="caution">
    <text evidence="4">The sequence shown here is derived from an EMBL/GenBank/DDBJ whole genome shotgun (WGS) entry which is preliminary data.</text>
</comment>
<feature type="coiled-coil region" evidence="1">
    <location>
        <begin position="32"/>
        <end position="83"/>
    </location>
</feature>